<name>A0ABW0EML7_9PSEU</name>
<evidence type="ECO:0008006" key="5">
    <source>
        <dbReference type="Google" id="ProtNLM"/>
    </source>
</evidence>
<feature type="compositionally biased region" description="Basic residues" evidence="1">
    <location>
        <begin position="54"/>
        <end position="66"/>
    </location>
</feature>
<evidence type="ECO:0000313" key="3">
    <source>
        <dbReference type="EMBL" id="MFC5287166.1"/>
    </source>
</evidence>
<comment type="caution">
    <text evidence="3">The sequence shown here is derived from an EMBL/GenBank/DDBJ whole genome shotgun (WGS) entry which is preliminary data.</text>
</comment>
<reference evidence="4" key="1">
    <citation type="journal article" date="2019" name="Int. J. Syst. Evol. Microbiol.">
        <title>The Global Catalogue of Microorganisms (GCM) 10K type strain sequencing project: providing services to taxonomists for standard genome sequencing and annotation.</title>
        <authorList>
            <consortium name="The Broad Institute Genomics Platform"/>
            <consortium name="The Broad Institute Genome Sequencing Center for Infectious Disease"/>
            <person name="Wu L."/>
            <person name="Ma J."/>
        </authorList>
    </citation>
    <scope>NUCLEOTIDE SEQUENCE [LARGE SCALE GENOMIC DNA]</scope>
    <source>
        <strain evidence="4">CCUG 59778</strain>
    </source>
</reference>
<feature type="transmembrane region" description="Helical" evidence="2">
    <location>
        <begin position="29"/>
        <end position="51"/>
    </location>
</feature>
<sequence length="83" mass="8977">MVVVWSTIAAVISTLVVLRVSDSGMWPPLLVGAGVALAVTVVAEPLLAVAVPRRPCRPAPRRRQPRPVRPPARASRVVRRTRP</sequence>
<accession>A0ABW0EML7</accession>
<keyword evidence="2" id="KW-0812">Transmembrane</keyword>
<keyword evidence="4" id="KW-1185">Reference proteome</keyword>
<dbReference type="Proteomes" id="UP001596157">
    <property type="component" value="Unassembled WGS sequence"/>
</dbReference>
<keyword evidence="2" id="KW-0472">Membrane</keyword>
<protein>
    <recommendedName>
        <fullName evidence="5">MMPL family protein</fullName>
    </recommendedName>
</protein>
<feature type="region of interest" description="Disordered" evidence="1">
    <location>
        <begin position="54"/>
        <end position="83"/>
    </location>
</feature>
<evidence type="ECO:0000256" key="1">
    <source>
        <dbReference type="SAM" id="MobiDB-lite"/>
    </source>
</evidence>
<organism evidence="3 4">
    <name type="scientific">Actinokineospora guangxiensis</name>
    <dbReference type="NCBI Taxonomy" id="1490288"/>
    <lineage>
        <taxon>Bacteria</taxon>
        <taxon>Bacillati</taxon>
        <taxon>Actinomycetota</taxon>
        <taxon>Actinomycetes</taxon>
        <taxon>Pseudonocardiales</taxon>
        <taxon>Pseudonocardiaceae</taxon>
        <taxon>Actinokineospora</taxon>
    </lineage>
</organism>
<proteinExistence type="predicted"/>
<evidence type="ECO:0000256" key="2">
    <source>
        <dbReference type="SAM" id="Phobius"/>
    </source>
</evidence>
<keyword evidence="2" id="KW-1133">Transmembrane helix</keyword>
<gene>
    <name evidence="3" type="ORF">ACFPM7_08910</name>
</gene>
<dbReference type="RefSeq" id="WP_378245830.1">
    <property type="nucleotide sequence ID" value="NZ_JBHSKF010000003.1"/>
</dbReference>
<dbReference type="EMBL" id="JBHSKF010000003">
    <property type="protein sequence ID" value="MFC5287166.1"/>
    <property type="molecule type" value="Genomic_DNA"/>
</dbReference>
<evidence type="ECO:0000313" key="4">
    <source>
        <dbReference type="Proteomes" id="UP001596157"/>
    </source>
</evidence>